<proteinExistence type="predicted"/>
<evidence type="ECO:0000313" key="2">
    <source>
        <dbReference type="Proteomes" id="UP001341281"/>
    </source>
</evidence>
<keyword evidence="2" id="KW-1185">Reference proteome</keyword>
<name>A0AAQ3PVN3_PASNO</name>
<dbReference type="PANTHER" id="PTHR34223">
    <property type="entry name" value="OS11G0201299 PROTEIN"/>
    <property type="match status" value="1"/>
</dbReference>
<dbReference type="PANTHER" id="PTHR34223:SF88">
    <property type="entry name" value="OS11G0200950 PROTEIN"/>
    <property type="match status" value="1"/>
</dbReference>
<organism evidence="1 2">
    <name type="scientific">Paspalum notatum var. saurae</name>
    <dbReference type="NCBI Taxonomy" id="547442"/>
    <lineage>
        <taxon>Eukaryota</taxon>
        <taxon>Viridiplantae</taxon>
        <taxon>Streptophyta</taxon>
        <taxon>Embryophyta</taxon>
        <taxon>Tracheophyta</taxon>
        <taxon>Spermatophyta</taxon>
        <taxon>Magnoliopsida</taxon>
        <taxon>Liliopsida</taxon>
        <taxon>Poales</taxon>
        <taxon>Poaceae</taxon>
        <taxon>PACMAD clade</taxon>
        <taxon>Panicoideae</taxon>
        <taxon>Andropogonodae</taxon>
        <taxon>Paspaleae</taxon>
        <taxon>Paspalinae</taxon>
        <taxon>Paspalum</taxon>
    </lineage>
</organism>
<dbReference type="EMBL" id="CP144745">
    <property type="protein sequence ID" value="WVZ53569.1"/>
    <property type="molecule type" value="Genomic_DNA"/>
</dbReference>
<sequence>MALHFSTCTALEDLVLHRCDIYAKQIASQSLTRLRFEYCLLHHWHSPASIITAPNLISLKLEHLVGQSPVFESMPWLEMAIVRLTCDHPYDDDCCDKGASGECCGLCEGCIGNYQHSSDSKLLQGLSNAMHLELTVPFAKISDHDFIVMLFKNIIEIFDTLGYPEFSELKTLFLSEWCVASDLCGLICILQRSPILEKLTIQLNMTQVLKNTTELEENPHPLPQLSSESENLKLVKVKCIEVDETVSRISKLFSAVGKQINIEIGL</sequence>
<accession>A0AAQ3PVN3</accession>
<protein>
    <submittedName>
        <fullName evidence="1">Uncharacterized protein</fullName>
    </submittedName>
</protein>
<dbReference type="InterPro" id="IPR053197">
    <property type="entry name" value="F-box_SCFL_complex_component"/>
</dbReference>
<evidence type="ECO:0000313" key="1">
    <source>
        <dbReference type="EMBL" id="WVZ53569.1"/>
    </source>
</evidence>
<reference evidence="1 2" key="1">
    <citation type="submission" date="2024-02" db="EMBL/GenBank/DDBJ databases">
        <title>High-quality chromosome-scale genome assembly of Pensacola bahiagrass (Paspalum notatum Flugge var. saurae).</title>
        <authorList>
            <person name="Vega J.M."/>
            <person name="Podio M."/>
            <person name="Orjuela J."/>
            <person name="Siena L.A."/>
            <person name="Pessino S.C."/>
            <person name="Combes M.C."/>
            <person name="Mariac C."/>
            <person name="Albertini E."/>
            <person name="Pupilli F."/>
            <person name="Ortiz J.P.A."/>
            <person name="Leblanc O."/>
        </authorList>
    </citation>
    <scope>NUCLEOTIDE SEQUENCE [LARGE SCALE GENOMIC DNA]</scope>
    <source>
        <strain evidence="1">R1</strain>
        <tissue evidence="1">Leaf</tissue>
    </source>
</reference>
<dbReference type="Proteomes" id="UP001341281">
    <property type="component" value="Chromosome 01"/>
</dbReference>
<gene>
    <name evidence="1" type="ORF">U9M48_004490</name>
</gene>
<dbReference type="AlphaFoldDB" id="A0AAQ3PVN3"/>